<dbReference type="Pfam" id="PF00432">
    <property type="entry name" value="Prenyltrans"/>
    <property type="match status" value="1"/>
</dbReference>
<protein>
    <recommendedName>
        <fullName evidence="9">Prenyltransferase alpha-alpha toroid domain-containing protein</fullName>
    </recommendedName>
</protein>
<evidence type="ECO:0000256" key="3">
    <source>
        <dbReference type="ARBA" id="ARBA00022602"/>
    </source>
</evidence>
<comment type="cofactor">
    <cofactor evidence="1">
        <name>Zn(2+)</name>
        <dbReference type="ChEBI" id="CHEBI:29105"/>
    </cofactor>
</comment>
<keyword evidence="3" id="KW-0637">Prenyltransferase</keyword>
<evidence type="ECO:0000313" key="10">
    <source>
        <dbReference type="EMBL" id="CAE0634016.1"/>
    </source>
</evidence>
<keyword evidence="6" id="KW-0677">Repeat</keyword>
<keyword evidence="7" id="KW-0862">Zinc</keyword>
<feature type="domain" description="Prenyltransferase alpha-alpha toroid" evidence="9">
    <location>
        <begin position="15"/>
        <end position="386"/>
    </location>
</feature>
<comment type="similarity">
    <text evidence="2">Belongs to the protein prenyltransferase subunit beta family.</text>
</comment>
<dbReference type="EMBL" id="HBIU01027643">
    <property type="protein sequence ID" value="CAE0634016.1"/>
    <property type="molecule type" value="Transcribed_RNA"/>
</dbReference>
<dbReference type="GO" id="GO:0005953">
    <property type="term" value="C:CAAX-protein geranylgeranyltransferase complex"/>
    <property type="evidence" value="ECO:0007669"/>
    <property type="project" value="TreeGrafter"/>
</dbReference>
<evidence type="ECO:0000256" key="1">
    <source>
        <dbReference type="ARBA" id="ARBA00001947"/>
    </source>
</evidence>
<feature type="region of interest" description="Disordered" evidence="8">
    <location>
        <begin position="103"/>
        <end position="134"/>
    </location>
</feature>
<accession>A0A7S3XW70</accession>
<evidence type="ECO:0000256" key="8">
    <source>
        <dbReference type="SAM" id="MobiDB-lite"/>
    </source>
</evidence>
<feature type="region of interest" description="Disordered" evidence="8">
    <location>
        <begin position="399"/>
        <end position="442"/>
    </location>
</feature>
<dbReference type="InterPro" id="IPR001330">
    <property type="entry name" value="Prenyltrans"/>
</dbReference>
<feature type="compositionally biased region" description="Low complexity" evidence="8">
    <location>
        <begin position="399"/>
        <end position="414"/>
    </location>
</feature>
<dbReference type="AlphaFoldDB" id="A0A7S3XW70"/>
<dbReference type="InterPro" id="IPR045089">
    <property type="entry name" value="PGGT1B-like"/>
</dbReference>
<proteinExistence type="inferred from homology"/>
<evidence type="ECO:0000256" key="2">
    <source>
        <dbReference type="ARBA" id="ARBA00010497"/>
    </source>
</evidence>
<dbReference type="GO" id="GO:0046872">
    <property type="term" value="F:metal ion binding"/>
    <property type="evidence" value="ECO:0007669"/>
    <property type="project" value="UniProtKB-KW"/>
</dbReference>
<keyword evidence="5" id="KW-0479">Metal-binding</keyword>
<reference evidence="10" key="1">
    <citation type="submission" date="2021-01" db="EMBL/GenBank/DDBJ databases">
        <authorList>
            <person name="Corre E."/>
            <person name="Pelletier E."/>
            <person name="Niang G."/>
            <person name="Scheremetjew M."/>
            <person name="Finn R."/>
            <person name="Kale V."/>
            <person name="Holt S."/>
            <person name="Cochrane G."/>
            <person name="Meng A."/>
            <person name="Brown T."/>
            <person name="Cohen L."/>
        </authorList>
    </citation>
    <scope>NUCLEOTIDE SEQUENCE</scope>
    <source>
        <strain evidence="10">CCMP3107</strain>
    </source>
</reference>
<feature type="compositionally biased region" description="Gly residues" evidence="8">
    <location>
        <begin position="430"/>
        <end position="442"/>
    </location>
</feature>
<dbReference type="Gene3D" id="1.50.10.20">
    <property type="match status" value="1"/>
</dbReference>
<dbReference type="InterPro" id="IPR008930">
    <property type="entry name" value="Terpenoid_cyclase/PrenylTrfase"/>
</dbReference>
<name>A0A7S3XW70_HETAK</name>
<evidence type="ECO:0000256" key="6">
    <source>
        <dbReference type="ARBA" id="ARBA00022737"/>
    </source>
</evidence>
<dbReference type="PANTHER" id="PTHR11774:SF4">
    <property type="entry name" value="GERANYLGERANYL TRANSFERASE TYPE-1 SUBUNIT BETA"/>
    <property type="match status" value="1"/>
</dbReference>
<evidence type="ECO:0000256" key="7">
    <source>
        <dbReference type="ARBA" id="ARBA00022833"/>
    </source>
</evidence>
<dbReference type="SUPFAM" id="SSF48239">
    <property type="entry name" value="Terpenoid cyclases/Protein prenyltransferases"/>
    <property type="match status" value="1"/>
</dbReference>
<gene>
    <name evidence="10" type="ORF">HAKA00212_LOCUS12730</name>
</gene>
<organism evidence="10">
    <name type="scientific">Heterosigma akashiwo</name>
    <name type="common">Chromophytic alga</name>
    <name type="synonym">Heterosigma carterae</name>
    <dbReference type="NCBI Taxonomy" id="2829"/>
    <lineage>
        <taxon>Eukaryota</taxon>
        <taxon>Sar</taxon>
        <taxon>Stramenopiles</taxon>
        <taxon>Ochrophyta</taxon>
        <taxon>Raphidophyceae</taxon>
        <taxon>Chattonellales</taxon>
        <taxon>Chattonellaceae</taxon>
        <taxon>Heterosigma</taxon>
    </lineage>
</organism>
<evidence type="ECO:0000259" key="9">
    <source>
        <dbReference type="Pfam" id="PF00432"/>
    </source>
</evidence>
<keyword evidence="4" id="KW-0808">Transferase</keyword>
<evidence type="ECO:0000256" key="4">
    <source>
        <dbReference type="ARBA" id="ARBA00022679"/>
    </source>
</evidence>
<dbReference type="PANTHER" id="PTHR11774">
    <property type="entry name" value="GERANYLGERANYL TRANSFERASE TYPE BETA SUBUNIT"/>
    <property type="match status" value="1"/>
</dbReference>
<dbReference type="GO" id="GO:0004662">
    <property type="term" value="F:CAAX-protein geranylgeranyltransferase activity"/>
    <property type="evidence" value="ECO:0007669"/>
    <property type="project" value="TreeGrafter"/>
</dbReference>
<sequence>MGMDCQATFAQDMSLDLDLHRRYFRSCLHEFLPGAYIGLDTNRMTVVHFCVHALQLLGACDQIDKDAVIKWIYSLQIFRAAGSDPAQLGFRGGTQLGNPFDPCHAPPPWGAGAKTEAKGRRGGGSEEEEEEEGTPALLGAGLSPEYDQGHVAMAYTALATLRALGGPGALPPPGAPARAALVAHVKALQRPDGAWAAVAAGSERDLRFLYCACAVSALLGDWGGVDRPRALGYIRSCQNYDGAFGLNPCQESHGGSTYCAVAALQLMGELDAFFDGGGGGGGGGDREALVRWCLERQAEGGFQGRPNKAPDSCYAFWVGATLGLLGAGALADRARATAFVAACQDTAFGGFSKHPRQFPDVLHSFYSTCWLSLAGAPGLAPLDLALGVAAAAAAVPDGSSGGAAAPGSGAAPAAQLPRGDNGGDELQEEAGGGGGGSSVGQT</sequence>
<evidence type="ECO:0000256" key="5">
    <source>
        <dbReference type="ARBA" id="ARBA00022723"/>
    </source>
</evidence>